<dbReference type="SUPFAM" id="SSF53335">
    <property type="entry name" value="S-adenosyl-L-methionine-dependent methyltransferases"/>
    <property type="match status" value="1"/>
</dbReference>
<name>A0ABW4ZGF6_9SPHI</name>
<organism evidence="2 3">
    <name type="scientific">Paradesertivirga mongoliensis</name>
    <dbReference type="NCBI Taxonomy" id="2100740"/>
    <lineage>
        <taxon>Bacteria</taxon>
        <taxon>Pseudomonadati</taxon>
        <taxon>Bacteroidota</taxon>
        <taxon>Sphingobacteriia</taxon>
        <taxon>Sphingobacteriales</taxon>
        <taxon>Sphingobacteriaceae</taxon>
        <taxon>Paradesertivirga</taxon>
    </lineage>
</organism>
<keyword evidence="2" id="KW-0489">Methyltransferase</keyword>
<keyword evidence="2" id="KW-0808">Transferase</keyword>
<comment type="caution">
    <text evidence="2">The sequence shown here is derived from an EMBL/GenBank/DDBJ whole genome shotgun (WGS) entry which is preliminary data.</text>
</comment>
<dbReference type="Proteomes" id="UP001597387">
    <property type="component" value="Unassembled WGS sequence"/>
</dbReference>
<dbReference type="InterPro" id="IPR029063">
    <property type="entry name" value="SAM-dependent_MTases_sf"/>
</dbReference>
<protein>
    <submittedName>
        <fullName evidence="2">FkbM family methyltransferase</fullName>
    </submittedName>
</protein>
<gene>
    <name evidence="2" type="ORF">ACFSJU_01340</name>
</gene>
<sequence length="267" mass="30671">MTLRSLIKQRLISHFWNLKKKFKYFSTTVYFPKDSALFKRAMKEGIYEYDNLKIIRALAKRETTVLDVGANIGLMAIPLLNMDDSLKIISIEASPNTLPYLNKTWNDSNYHDRWQIIGNAVSDRSGIVDFHLAKPSDGAYDSIRDTQRKSYSEVVKVECTTIDEIWDSVQRTHISLIKIDIEGADLLALKGATNCIEKCRPAILMEWNQTNIQPFGLNNNDLIEFVRSNNYYLYALPEITKISSSDELNLFSIRTENFLLLPSMVTN</sequence>
<accession>A0ABW4ZGF6</accession>
<dbReference type="GO" id="GO:0008168">
    <property type="term" value="F:methyltransferase activity"/>
    <property type="evidence" value="ECO:0007669"/>
    <property type="project" value="UniProtKB-KW"/>
</dbReference>
<feature type="domain" description="Methyltransferase FkbM" evidence="1">
    <location>
        <begin position="67"/>
        <end position="231"/>
    </location>
</feature>
<dbReference type="RefSeq" id="WP_255905354.1">
    <property type="nucleotide sequence ID" value="NZ_JAFMZO010000005.1"/>
</dbReference>
<dbReference type="InterPro" id="IPR006342">
    <property type="entry name" value="FkbM_mtfrase"/>
</dbReference>
<proteinExistence type="predicted"/>
<reference evidence="3" key="1">
    <citation type="journal article" date="2019" name="Int. J. Syst. Evol. Microbiol.">
        <title>The Global Catalogue of Microorganisms (GCM) 10K type strain sequencing project: providing services to taxonomists for standard genome sequencing and annotation.</title>
        <authorList>
            <consortium name="The Broad Institute Genomics Platform"/>
            <consortium name="The Broad Institute Genome Sequencing Center for Infectious Disease"/>
            <person name="Wu L."/>
            <person name="Ma J."/>
        </authorList>
    </citation>
    <scope>NUCLEOTIDE SEQUENCE [LARGE SCALE GENOMIC DNA]</scope>
    <source>
        <strain evidence="3">KCTC 42217</strain>
    </source>
</reference>
<dbReference type="PANTHER" id="PTHR34203">
    <property type="entry name" value="METHYLTRANSFERASE, FKBM FAMILY PROTEIN"/>
    <property type="match status" value="1"/>
</dbReference>
<keyword evidence="3" id="KW-1185">Reference proteome</keyword>
<dbReference type="Pfam" id="PF05050">
    <property type="entry name" value="Methyltransf_21"/>
    <property type="match status" value="1"/>
</dbReference>
<evidence type="ECO:0000313" key="2">
    <source>
        <dbReference type="EMBL" id="MFD2161018.1"/>
    </source>
</evidence>
<dbReference type="GO" id="GO:0032259">
    <property type="term" value="P:methylation"/>
    <property type="evidence" value="ECO:0007669"/>
    <property type="project" value="UniProtKB-KW"/>
</dbReference>
<evidence type="ECO:0000259" key="1">
    <source>
        <dbReference type="Pfam" id="PF05050"/>
    </source>
</evidence>
<dbReference type="Gene3D" id="3.40.50.150">
    <property type="entry name" value="Vaccinia Virus protein VP39"/>
    <property type="match status" value="1"/>
</dbReference>
<evidence type="ECO:0000313" key="3">
    <source>
        <dbReference type="Proteomes" id="UP001597387"/>
    </source>
</evidence>
<dbReference type="EMBL" id="JBHUHZ010000001">
    <property type="protein sequence ID" value="MFD2161018.1"/>
    <property type="molecule type" value="Genomic_DNA"/>
</dbReference>
<dbReference type="NCBIfam" id="TIGR01444">
    <property type="entry name" value="fkbM_fam"/>
    <property type="match status" value="1"/>
</dbReference>
<dbReference type="InterPro" id="IPR052514">
    <property type="entry name" value="SAM-dependent_MTase"/>
</dbReference>
<dbReference type="PANTHER" id="PTHR34203:SF15">
    <property type="entry name" value="SLL1173 PROTEIN"/>
    <property type="match status" value="1"/>
</dbReference>